<feature type="region of interest" description="Disordered" evidence="3">
    <location>
        <begin position="52"/>
        <end position="149"/>
    </location>
</feature>
<dbReference type="Proteomes" id="UP000215902">
    <property type="component" value="Unassembled WGS sequence"/>
</dbReference>
<organism evidence="5 6">
    <name type="scientific">Macrostomum lignano</name>
    <dbReference type="NCBI Taxonomy" id="282301"/>
    <lineage>
        <taxon>Eukaryota</taxon>
        <taxon>Metazoa</taxon>
        <taxon>Spiralia</taxon>
        <taxon>Lophotrochozoa</taxon>
        <taxon>Platyhelminthes</taxon>
        <taxon>Rhabditophora</taxon>
        <taxon>Macrostomorpha</taxon>
        <taxon>Macrostomida</taxon>
        <taxon>Macrostomidae</taxon>
        <taxon>Macrostomum</taxon>
    </lineage>
</organism>
<proteinExistence type="inferred from homology"/>
<comment type="similarity">
    <text evidence="1 2">Belongs to the MINDY deubiquitinase family. FAM188 subfamily.</text>
</comment>
<dbReference type="EC" id="3.4.19.12" evidence="2"/>
<sequence>MASGSSLKQAKINHRNSRINSKSQAQITADLVIEDDIDTELSVAALGGSRWQHQQQLGQKQQQHHITSSHGRKPTAPAGSSRLGASGDAIPASFGSRISNRTETELDSVQFPPVRRGQAGSSLPKTTSSPATTSPSPSNSASTKSTPELLPPLVAADIISANKKIDADSSIATKSTNTTANDDNKPANEAPVALKQPPAKLSLDRPWWKSVNKQQQNQLLEALPAPPKPPQASQTLKPQPPAPATVEALETVKDAAVNLVAPSSKPATTAAAKLWIREPITEKQIESLRVALFGSGDSRFSPDWASQGFHFGFDLMPYLLTSSKQEPRSALCAVQAELLRQLLFTEASANPTNPASKIGGNNLEPTIRLKRLAGPAQRSAALARAFSSIVARCGDSVKLVLPNSKGIFYIDSLSYVKDGLSEKLDVYTSQPGCNVVQFLLENIRCFESQRTPSLVLLIYSCLLSLGVDRPVYKPPDGSPWPLIGPENLANQSLLLLLLCGSPVSQVCNHYSDEAAPNGSVLRLAGVPNRCDVGLLSSREFSTRRNAQPYQIGSFLKSPRAPIWLLELQTGQQQQQQQYVVAFACDSKLVSDWRAERLFELLLLTPELRSRAPGKATVDCRGNFSDQNSSSSSATSSAASLRESADTSESPLAPEGERKSSVGIELPPTAEVSPVEMCLRSKWPGAEIQIVW</sequence>
<feature type="region of interest" description="Disordered" evidence="3">
    <location>
        <begin position="1"/>
        <end position="26"/>
    </location>
</feature>
<keyword evidence="2" id="KW-0833">Ubl conjugation pathway</keyword>
<comment type="function">
    <text evidence="2">Hydrolase that can remove 'Lys-48'-linked conjugated ubiquitin from proteins.</text>
</comment>
<evidence type="ECO:0000256" key="2">
    <source>
        <dbReference type="RuleBase" id="RU367088"/>
    </source>
</evidence>
<dbReference type="GO" id="GO:0004843">
    <property type="term" value="F:cysteine-type deubiquitinase activity"/>
    <property type="evidence" value="ECO:0007669"/>
    <property type="project" value="UniProtKB-UniRule"/>
</dbReference>
<evidence type="ECO:0000256" key="3">
    <source>
        <dbReference type="SAM" id="MobiDB-lite"/>
    </source>
</evidence>
<keyword evidence="2" id="KW-0788">Thiol protease</keyword>
<feature type="domain" description="Deubiquitinating enzyme MINDY-3/4 conserved" evidence="4">
    <location>
        <begin position="289"/>
        <end position="621"/>
    </location>
</feature>
<dbReference type="STRING" id="282301.A0A267DIJ9"/>
<dbReference type="InterPro" id="IPR039785">
    <property type="entry name" value="MINY3/4"/>
</dbReference>
<dbReference type="PANTHER" id="PTHR12473:SF8">
    <property type="entry name" value="UBIQUITIN CARBOXYL-TERMINAL HYDROLASE MINDY-4-RELATED"/>
    <property type="match status" value="1"/>
</dbReference>
<comment type="catalytic activity">
    <reaction evidence="2">
        <text>Thiol-dependent hydrolysis of ester, thioester, amide, peptide and isopeptide bonds formed by the C-terminal Gly of ubiquitin (a 76-residue protein attached to proteins as an intracellular targeting signal).</text>
        <dbReference type="EC" id="3.4.19.12"/>
    </reaction>
</comment>
<accession>A0A267DIJ9</accession>
<dbReference type="InterPro" id="IPR025257">
    <property type="entry name" value="MINDY-3/4_CD"/>
</dbReference>
<keyword evidence="2" id="KW-0645">Protease</keyword>
<feature type="compositionally biased region" description="Low complexity" evidence="3">
    <location>
        <begin position="52"/>
        <end position="65"/>
    </location>
</feature>
<dbReference type="SMART" id="SM01174">
    <property type="entry name" value="DUF4205"/>
    <property type="match status" value="1"/>
</dbReference>
<evidence type="ECO:0000313" key="5">
    <source>
        <dbReference type="EMBL" id="PAA49130.1"/>
    </source>
</evidence>
<name>A0A267DIJ9_9PLAT</name>
<evidence type="ECO:0000256" key="1">
    <source>
        <dbReference type="ARBA" id="ARBA00011074"/>
    </source>
</evidence>
<feature type="region of interest" description="Disordered" evidence="3">
    <location>
        <begin position="174"/>
        <end position="199"/>
    </location>
</feature>
<dbReference type="Pfam" id="PF13898">
    <property type="entry name" value="MINDY-3_4_CD"/>
    <property type="match status" value="1"/>
</dbReference>
<dbReference type="OrthoDB" id="10263628at2759"/>
<dbReference type="GO" id="GO:1990380">
    <property type="term" value="F:K48-linked deubiquitinase activity"/>
    <property type="evidence" value="ECO:0007669"/>
    <property type="project" value="UniProtKB-UniRule"/>
</dbReference>
<reference evidence="5 6" key="1">
    <citation type="submission" date="2017-06" db="EMBL/GenBank/DDBJ databases">
        <title>A platform for efficient transgenesis in Macrostomum lignano, a flatworm model organism for stem cell research.</title>
        <authorList>
            <person name="Berezikov E."/>
        </authorList>
    </citation>
    <scope>NUCLEOTIDE SEQUENCE [LARGE SCALE GENOMIC DNA]</scope>
    <source>
        <strain evidence="5">DV1</strain>
        <tissue evidence="5">Whole organism</tissue>
    </source>
</reference>
<dbReference type="EMBL" id="NIVC01003968">
    <property type="protein sequence ID" value="PAA49130.1"/>
    <property type="molecule type" value="Genomic_DNA"/>
</dbReference>
<dbReference type="GO" id="GO:0071108">
    <property type="term" value="P:protein K48-linked deubiquitination"/>
    <property type="evidence" value="ECO:0007669"/>
    <property type="project" value="InterPro"/>
</dbReference>
<gene>
    <name evidence="5" type="ORF">BOX15_Mlig027156g1</name>
</gene>
<evidence type="ECO:0000313" key="6">
    <source>
        <dbReference type="Proteomes" id="UP000215902"/>
    </source>
</evidence>
<evidence type="ECO:0000259" key="4">
    <source>
        <dbReference type="SMART" id="SM01174"/>
    </source>
</evidence>
<keyword evidence="2" id="KW-0378">Hydrolase</keyword>
<dbReference type="AlphaFoldDB" id="A0A267DIJ9"/>
<feature type="region of interest" description="Disordered" evidence="3">
    <location>
        <begin position="613"/>
        <end position="665"/>
    </location>
</feature>
<protein>
    <recommendedName>
        <fullName evidence="2">Ubiquitin carboxyl-terminal hydrolase MINDY</fullName>
        <ecNumber evidence="2">3.4.19.12</ecNumber>
    </recommendedName>
</protein>
<dbReference type="GO" id="GO:0006508">
    <property type="term" value="P:proteolysis"/>
    <property type="evidence" value="ECO:0007669"/>
    <property type="project" value="UniProtKB-KW"/>
</dbReference>
<feature type="compositionally biased region" description="Low complexity" evidence="3">
    <location>
        <begin position="628"/>
        <end position="639"/>
    </location>
</feature>
<keyword evidence="6" id="KW-1185">Reference proteome</keyword>
<comment type="caution">
    <text evidence="5">The sequence shown here is derived from an EMBL/GenBank/DDBJ whole genome shotgun (WGS) entry which is preliminary data.</text>
</comment>
<dbReference type="PANTHER" id="PTHR12473">
    <property type="entry name" value="UBIQUITIN CARBOXYL-TERMINAL HYDROLASE MINDY-4-RELATED"/>
    <property type="match status" value="1"/>
</dbReference>
<feature type="compositionally biased region" description="Low complexity" evidence="3">
    <location>
        <begin position="121"/>
        <end position="147"/>
    </location>
</feature>
<feature type="region of interest" description="Disordered" evidence="3">
    <location>
        <begin position="223"/>
        <end position="244"/>
    </location>
</feature>